<organism evidence="2 4">
    <name type="scientific">Leclercia adecarboxylata</name>
    <dbReference type="NCBI Taxonomy" id="83655"/>
    <lineage>
        <taxon>Bacteria</taxon>
        <taxon>Pseudomonadati</taxon>
        <taxon>Pseudomonadota</taxon>
        <taxon>Gammaproteobacteria</taxon>
        <taxon>Enterobacterales</taxon>
        <taxon>Enterobacteriaceae</taxon>
        <taxon>Leclercia</taxon>
    </lineage>
</organism>
<dbReference type="Gene3D" id="1.10.3600.10">
    <property type="entry name" value="Putative bacterial toxin ydaT"/>
    <property type="match status" value="1"/>
</dbReference>
<dbReference type="Pfam" id="PF06254">
    <property type="entry name" value="YdaT_toxin"/>
    <property type="match status" value="1"/>
</dbReference>
<dbReference type="InterPro" id="IPR009364">
    <property type="entry name" value="YdaT-like"/>
</dbReference>
<gene>
    <name evidence="1" type="ORF">CRX53_13035</name>
    <name evidence="2" type="ORF">NCTC13032_04502</name>
</gene>
<reference evidence="2 4" key="3">
    <citation type="submission" date="2019-05" db="EMBL/GenBank/DDBJ databases">
        <authorList>
            <consortium name="Pathogen Informatics"/>
        </authorList>
    </citation>
    <scope>NUCLEOTIDE SEQUENCE [LARGE SCALE GENOMIC DNA]</scope>
    <source>
        <strain evidence="2 4">NCTC13032</strain>
    </source>
</reference>
<accession>A0A4V6JJQ6</accession>
<reference evidence="3" key="2">
    <citation type="submission" date="2017-09" db="EMBL/GenBank/DDBJ databases">
        <title>FDA dAtabase for Regulatory Grade micrObial Sequences (FDA-ARGOS): Supporting development and validation of Infectious Disease Dx tests.</title>
        <authorList>
            <person name="Minogue T."/>
            <person name="Wolcott M."/>
            <person name="Wasieloski L."/>
            <person name="Aguilar W."/>
            <person name="Moore D."/>
            <person name="Tallon L."/>
            <person name="Sadzewicz L."/>
            <person name="Ott S."/>
            <person name="Zhao X."/>
            <person name="Nagaraj S."/>
            <person name="Vavikolanu K."/>
            <person name="Aluvathingal J."/>
            <person name="Nadendla S."/>
            <person name="Sichtig H."/>
        </authorList>
    </citation>
    <scope>NUCLEOTIDE SEQUENCE [LARGE SCALE GENOMIC DNA]</scope>
    <source>
        <strain evidence="3">FDAARGOS_404</strain>
    </source>
</reference>
<dbReference type="Proteomes" id="UP000310719">
    <property type="component" value="Chromosome"/>
</dbReference>
<reference evidence="1" key="1">
    <citation type="submission" date="2017-09" db="EMBL/GenBank/DDBJ databases">
        <title>FDA dAtabase for Regulatory Grade micrObial Sequences (FDA-ARGOS): Supporting development and validation of Infectious Disease Dx tests.</title>
        <authorList>
            <person name="Minogue T."/>
            <person name="Wolcott M."/>
            <person name="Wasieloski L."/>
            <person name="Aguilar W."/>
            <person name="Moore D."/>
            <person name="Tallon L.J."/>
            <person name="Sadzewicz L."/>
            <person name="Ott S."/>
            <person name="Zhao X."/>
            <person name="Nagaraj S."/>
            <person name="Vavikolanu K."/>
            <person name="Aluvathingal J."/>
            <person name="Nadendla S."/>
            <person name="Sichtig H."/>
        </authorList>
    </citation>
    <scope>NUCLEOTIDE SEQUENCE</scope>
    <source>
        <strain evidence="1">FDAARGOS_404</strain>
    </source>
</reference>
<dbReference type="AlphaFoldDB" id="A0A4V6JJQ6"/>
<dbReference type="EMBL" id="LR590464">
    <property type="protein sequence ID" value="VTP69663.1"/>
    <property type="molecule type" value="Genomic_DNA"/>
</dbReference>
<sequence length="185" mass="20616">MQTLSFQQNNRAPAERLTFSFHQNERDDQKIDHRTICSAVRAWAAADGRVAVALAIKEAVEEAGLVGIDTSCNADVWNVKLFRWLDNKEKSPVYRANVEQLEPVIISVLPLAYRDRVVKHDSFALRIAKSVKEDAEAIQAVVLKAPKQERWKEISESIVAKYLLDGPDSVAPIMAMVTTMLGGAI</sequence>
<evidence type="ECO:0000313" key="1">
    <source>
        <dbReference type="EMBL" id="PHH04816.1"/>
    </source>
</evidence>
<proteinExistence type="predicted"/>
<name>A0A4V6JJQ6_9ENTR</name>
<dbReference type="Proteomes" id="UP000222768">
    <property type="component" value="Unassembled WGS sequence"/>
</dbReference>
<evidence type="ECO:0000313" key="4">
    <source>
        <dbReference type="Proteomes" id="UP000310719"/>
    </source>
</evidence>
<dbReference type="EMBL" id="PDLK01000002">
    <property type="protein sequence ID" value="PHH04816.1"/>
    <property type="molecule type" value="Genomic_DNA"/>
</dbReference>
<dbReference type="InterPro" id="IPR037042">
    <property type="entry name" value="YdaT-like_sf"/>
</dbReference>
<evidence type="ECO:0000313" key="2">
    <source>
        <dbReference type="EMBL" id="VTP69663.1"/>
    </source>
</evidence>
<dbReference type="RefSeq" id="WP_032611874.1">
    <property type="nucleotide sequence ID" value="NZ_CP083630.1"/>
</dbReference>
<protein>
    <submittedName>
        <fullName evidence="2">Protein of uncharacterized function (DUF1019)</fullName>
    </submittedName>
</protein>
<evidence type="ECO:0000313" key="3">
    <source>
        <dbReference type="Proteomes" id="UP000222768"/>
    </source>
</evidence>